<dbReference type="RefSeq" id="XP_009690081.1">
    <property type="nucleotide sequence ID" value="XM_009691786.1"/>
</dbReference>
<dbReference type="VEuPathDB" id="PiroplasmaDB:TOT_020001020"/>
<dbReference type="OMA" id="ESYYITR"/>
<evidence type="ECO:0000313" key="2">
    <source>
        <dbReference type="Proteomes" id="UP000003786"/>
    </source>
</evidence>
<name>J4D6U4_THEOR</name>
<reference evidence="1 2" key="1">
    <citation type="journal article" date="2012" name="MBio">
        <title>Comparative genome analysis of three eukaryotic parasites with differing abilities to transform leukocytes reveals key mediators of Theileria-induced leukocyte transformation.</title>
        <authorList>
            <person name="Hayashida K."/>
            <person name="Hara Y."/>
            <person name="Abe T."/>
            <person name="Yamasaki C."/>
            <person name="Toyoda A."/>
            <person name="Kosuge T."/>
            <person name="Suzuki Y."/>
            <person name="Sato Y."/>
            <person name="Kawashima S."/>
            <person name="Katayama T."/>
            <person name="Wakaguri H."/>
            <person name="Inoue N."/>
            <person name="Homma K."/>
            <person name="Tada-Umezaki M."/>
            <person name="Yagi Y."/>
            <person name="Fujii Y."/>
            <person name="Habara T."/>
            <person name="Kanehisa M."/>
            <person name="Watanabe H."/>
            <person name="Ito K."/>
            <person name="Gojobori T."/>
            <person name="Sugawara H."/>
            <person name="Imanishi T."/>
            <person name="Weir W."/>
            <person name="Gardner M."/>
            <person name="Pain A."/>
            <person name="Shiels B."/>
            <person name="Hattori M."/>
            <person name="Nene V."/>
            <person name="Sugimoto C."/>
        </authorList>
    </citation>
    <scope>NUCLEOTIDE SEQUENCE [LARGE SCALE GENOMIC DNA]</scope>
    <source>
        <strain evidence="1 2">Shintoku</strain>
    </source>
</reference>
<dbReference type="OrthoDB" id="361525at2759"/>
<dbReference type="eggNOG" id="ENOG502QXF1">
    <property type="taxonomic scope" value="Eukaryota"/>
</dbReference>
<evidence type="ECO:0000313" key="1">
    <source>
        <dbReference type="EMBL" id="BAM39780.1"/>
    </source>
</evidence>
<dbReference type="KEGG" id="tot:TOT_020001020"/>
<keyword evidence="2" id="KW-1185">Reference proteome</keyword>
<gene>
    <name evidence="1" type="ORF">TOT_020001020</name>
</gene>
<dbReference type="EMBL" id="AP011947">
    <property type="protein sequence ID" value="BAM39780.1"/>
    <property type="molecule type" value="Genomic_DNA"/>
</dbReference>
<dbReference type="AlphaFoldDB" id="J4D6U4"/>
<protein>
    <submittedName>
        <fullName evidence="1">Uncharacterized protein</fullName>
    </submittedName>
</protein>
<dbReference type="GeneID" id="20715111"/>
<accession>J4D6U4</accession>
<dbReference type="Proteomes" id="UP000003786">
    <property type="component" value="Chromosome 2"/>
</dbReference>
<proteinExistence type="predicted"/>
<organism evidence="1 2">
    <name type="scientific">Theileria orientalis strain Shintoku</name>
    <dbReference type="NCBI Taxonomy" id="869250"/>
    <lineage>
        <taxon>Eukaryota</taxon>
        <taxon>Sar</taxon>
        <taxon>Alveolata</taxon>
        <taxon>Apicomplexa</taxon>
        <taxon>Aconoidasida</taxon>
        <taxon>Piroplasmida</taxon>
        <taxon>Theileriidae</taxon>
        <taxon>Theileria</taxon>
    </lineage>
</organism>
<sequence length="298" mass="34699">MFFLPSYCIISRTKRCYIYTGKQFKDPYFNLNRFCTHSNKARSQFIIGGDLEDPPPIVSEIQTDESKRFVDDCLKKELSINEAINLLNDVPDKDDDLILDNLLNENRDTQLNLNTEITDENKNHLNLKDIESPPEEDNIPEVDIGLLSNSEMSIIYEIMKEKVKKQGSDYKSAVLKIVEDDPVKYNKEEIMKQFDQLDEFAQLFLELNNNVNRDPLDLQWVTNIESKVYRFLKEKNYTLSTCTWTEDSLNITLKERNLPEKEISDIHDLLHSFIENIARRESFRGLTNIGLMVSGSDP</sequence>